<accession>A0A382MW88</accession>
<protein>
    <submittedName>
        <fullName evidence="1">Uncharacterized protein</fullName>
    </submittedName>
</protein>
<gene>
    <name evidence="1" type="ORF">METZ01_LOCUS305229</name>
</gene>
<proteinExistence type="predicted"/>
<sequence>MAKDVLITPASGKLEVKADNGTTVETKIEDGNIVLTGTLTASGYNDSNWNTSYSHSQVSGGIHNSGTVTSVATGGGLSGGTITTSGTLSHADTSSQGSMTTLATGWVVADIDLDTYGHVTNLSSRLMTLADLGYTGHATANYITNNNQLTNGANYITYQNASLILTGTDNQELYSGNESLVIKNHGHATAGGILNVSQTGGFLYQLYGTTSSVYGFLDSAWGNWDIKKTLGG</sequence>
<feature type="non-terminal residue" evidence="1">
    <location>
        <position position="232"/>
    </location>
</feature>
<organism evidence="1">
    <name type="scientific">marine metagenome</name>
    <dbReference type="NCBI Taxonomy" id="408172"/>
    <lineage>
        <taxon>unclassified sequences</taxon>
        <taxon>metagenomes</taxon>
        <taxon>ecological metagenomes</taxon>
    </lineage>
</organism>
<evidence type="ECO:0000313" key="1">
    <source>
        <dbReference type="EMBL" id="SVC52375.1"/>
    </source>
</evidence>
<reference evidence="1" key="1">
    <citation type="submission" date="2018-05" db="EMBL/GenBank/DDBJ databases">
        <authorList>
            <person name="Lanie J.A."/>
            <person name="Ng W.-L."/>
            <person name="Kazmierczak K.M."/>
            <person name="Andrzejewski T.M."/>
            <person name="Davidsen T.M."/>
            <person name="Wayne K.J."/>
            <person name="Tettelin H."/>
            <person name="Glass J.I."/>
            <person name="Rusch D."/>
            <person name="Podicherti R."/>
            <person name="Tsui H.-C.T."/>
            <person name="Winkler M.E."/>
        </authorList>
    </citation>
    <scope>NUCLEOTIDE SEQUENCE</scope>
</reference>
<dbReference type="AlphaFoldDB" id="A0A382MW88"/>
<name>A0A382MW88_9ZZZZ</name>
<dbReference type="EMBL" id="UINC01095917">
    <property type="protein sequence ID" value="SVC52375.1"/>
    <property type="molecule type" value="Genomic_DNA"/>
</dbReference>